<evidence type="ECO:0000313" key="3">
    <source>
        <dbReference type="Proteomes" id="UP000683517"/>
    </source>
</evidence>
<keyword evidence="1" id="KW-0732">Signal</keyword>
<keyword evidence="3" id="KW-1185">Reference proteome</keyword>
<sequence>MKQKLLLLSSFFLINHSFAVTVDDLETKSIFRSFYPSMFHATFESKDEEEIKLPHIGIEENGEEYLAILHPAEVFKNNSGEDRYLIFVEKREIGKAVSEIENGKLVEKSSNFYEFSEGCHACEGNADLMIFKKNNQGNFDLVSKNRDSYTPPSQYGIINLNIENLASRIVKIGKNDVGFFDDSYTYSNDGGSDTLLHLIKLGDDAIQGYNIDIIEGSNEGTYDQNSPLNYSFKGEYKVKTDQPDLKSYPIEIKFKGDIYDEKTDKFIKYNKIKTYQFNSSNNIYNITSEKSY</sequence>
<protein>
    <submittedName>
        <fullName evidence="2">Uncharacterized protein</fullName>
    </submittedName>
</protein>
<reference evidence="2 3" key="1">
    <citation type="submission" date="2021-06" db="EMBL/GenBank/DDBJ databases">
        <title>FDA dAtabase for Regulatory Grade micrObial Sequences (FDA-ARGOS): Supporting development and validation of Infectious Disease Dx tests.</title>
        <authorList>
            <person name="Sproer C."/>
            <person name="Gronow S."/>
            <person name="Severitt S."/>
            <person name="Schroder I."/>
            <person name="Tallon L."/>
            <person name="Sadzewicz L."/>
            <person name="Zhao X."/>
            <person name="Boylan J."/>
            <person name="Ott S."/>
            <person name="Bowen H."/>
            <person name="Vavikolanu K."/>
            <person name="Mehta A."/>
            <person name="Aluvathingal J."/>
            <person name="Nadendla S."/>
            <person name="Lowell S."/>
            <person name="Myers T."/>
            <person name="Yan Y."/>
        </authorList>
    </citation>
    <scope>NUCLEOTIDE SEQUENCE [LARGE SCALE GENOMIC DNA]</scope>
    <source>
        <strain evidence="2 3">FDAARGOS 1400</strain>
    </source>
</reference>
<organism evidence="2 3">
    <name type="scientific">Acinetobacter seifertii</name>
    <dbReference type="NCBI Taxonomy" id="1530123"/>
    <lineage>
        <taxon>Bacteria</taxon>
        <taxon>Pseudomonadati</taxon>
        <taxon>Pseudomonadota</taxon>
        <taxon>Gammaproteobacteria</taxon>
        <taxon>Moraxellales</taxon>
        <taxon>Moraxellaceae</taxon>
        <taxon>Acinetobacter</taxon>
        <taxon>Acinetobacter calcoaceticus/baumannii complex</taxon>
    </lineage>
</organism>
<feature type="signal peptide" evidence="1">
    <location>
        <begin position="1"/>
        <end position="19"/>
    </location>
</feature>
<dbReference type="Proteomes" id="UP000683517">
    <property type="component" value="Chromosome"/>
</dbReference>
<feature type="chain" id="PRO_5046838274" evidence="1">
    <location>
        <begin position="20"/>
        <end position="292"/>
    </location>
</feature>
<accession>A0ABX8L500</accession>
<gene>
    <name evidence="2" type="ORF">I6L30_16785</name>
</gene>
<evidence type="ECO:0000313" key="2">
    <source>
        <dbReference type="EMBL" id="QXB46049.1"/>
    </source>
</evidence>
<dbReference type="RefSeq" id="WP_216984764.1">
    <property type="nucleotide sequence ID" value="NZ_CP077365.1"/>
</dbReference>
<dbReference type="EMBL" id="CP077365">
    <property type="protein sequence ID" value="QXB46049.1"/>
    <property type="molecule type" value="Genomic_DNA"/>
</dbReference>
<name>A0ABX8L500_9GAMM</name>
<evidence type="ECO:0000256" key="1">
    <source>
        <dbReference type="SAM" id="SignalP"/>
    </source>
</evidence>
<proteinExistence type="predicted"/>